<keyword evidence="3" id="KW-1185">Reference proteome</keyword>
<comment type="caution">
    <text evidence="2">The sequence shown here is derived from an EMBL/GenBank/DDBJ whole genome shotgun (WGS) entry which is preliminary data.</text>
</comment>
<feature type="domain" description="DUF4283" evidence="1">
    <location>
        <begin position="3"/>
        <end position="54"/>
    </location>
</feature>
<proteinExistence type="predicted"/>
<sequence length="108" mass="12622">MNPGRGMEVLRINNERFLIFFNHKIDLTRTLEGGPWIFDMQLILLSSVEEHQDPSEVALDNCNFNVHIHDLPFRQRTTTIALHIGNSLGKVHDLNWEEGNKFRLQQSR</sequence>
<dbReference type="InterPro" id="IPR025558">
    <property type="entry name" value="DUF4283"/>
</dbReference>
<dbReference type="AlphaFoldDB" id="A0AAE2CT30"/>
<organism evidence="2 3">
    <name type="scientific">Sesamum alatum</name>
    <dbReference type="NCBI Taxonomy" id="300844"/>
    <lineage>
        <taxon>Eukaryota</taxon>
        <taxon>Viridiplantae</taxon>
        <taxon>Streptophyta</taxon>
        <taxon>Embryophyta</taxon>
        <taxon>Tracheophyta</taxon>
        <taxon>Spermatophyta</taxon>
        <taxon>Magnoliopsida</taxon>
        <taxon>eudicotyledons</taxon>
        <taxon>Gunneridae</taxon>
        <taxon>Pentapetalae</taxon>
        <taxon>asterids</taxon>
        <taxon>lamiids</taxon>
        <taxon>Lamiales</taxon>
        <taxon>Pedaliaceae</taxon>
        <taxon>Sesamum</taxon>
    </lineage>
</organism>
<dbReference type="Proteomes" id="UP001293254">
    <property type="component" value="Unassembled WGS sequence"/>
</dbReference>
<gene>
    <name evidence="2" type="ORF">Salat_1111100</name>
</gene>
<evidence type="ECO:0000313" key="2">
    <source>
        <dbReference type="EMBL" id="KAK4433488.1"/>
    </source>
</evidence>
<name>A0AAE2CT30_9LAMI</name>
<evidence type="ECO:0000313" key="3">
    <source>
        <dbReference type="Proteomes" id="UP001293254"/>
    </source>
</evidence>
<dbReference type="EMBL" id="JACGWO010000003">
    <property type="protein sequence ID" value="KAK4433488.1"/>
    <property type="molecule type" value="Genomic_DNA"/>
</dbReference>
<protein>
    <recommendedName>
        <fullName evidence="1">DUF4283 domain-containing protein</fullName>
    </recommendedName>
</protein>
<reference evidence="2" key="1">
    <citation type="submission" date="2020-06" db="EMBL/GenBank/DDBJ databases">
        <authorList>
            <person name="Li T."/>
            <person name="Hu X."/>
            <person name="Zhang T."/>
            <person name="Song X."/>
            <person name="Zhang H."/>
            <person name="Dai N."/>
            <person name="Sheng W."/>
            <person name="Hou X."/>
            <person name="Wei L."/>
        </authorList>
    </citation>
    <scope>NUCLEOTIDE SEQUENCE</scope>
    <source>
        <strain evidence="2">3651</strain>
        <tissue evidence="2">Leaf</tissue>
    </source>
</reference>
<accession>A0AAE2CT30</accession>
<evidence type="ECO:0000259" key="1">
    <source>
        <dbReference type="Pfam" id="PF14111"/>
    </source>
</evidence>
<reference evidence="2" key="2">
    <citation type="journal article" date="2024" name="Plant">
        <title>Genomic evolution and insights into agronomic trait innovations of Sesamum species.</title>
        <authorList>
            <person name="Miao H."/>
            <person name="Wang L."/>
            <person name="Qu L."/>
            <person name="Liu H."/>
            <person name="Sun Y."/>
            <person name="Le M."/>
            <person name="Wang Q."/>
            <person name="Wei S."/>
            <person name="Zheng Y."/>
            <person name="Lin W."/>
            <person name="Duan Y."/>
            <person name="Cao H."/>
            <person name="Xiong S."/>
            <person name="Wang X."/>
            <person name="Wei L."/>
            <person name="Li C."/>
            <person name="Ma Q."/>
            <person name="Ju M."/>
            <person name="Zhao R."/>
            <person name="Li G."/>
            <person name="Mu C."/>
            <person name="Tian Q."/>
            <person name="Mei H."/>
            <person name="Zhang T."/>
            <person name="Gao T."/>
            <person name="Zhang H."/>
        </authorList>
    </citation>
    <scope>NUCLEOTIDE SEQUENCE</scope>
    <source>
        <strain evidence="2">3651</strain>
    </source>
</reference>
<dbReference type="Pfam" id="PF14111">
    <property type="entry name" value="DUF4283"/>
    <property type="match status" value="1"/>
</dbReference>